<feature type="compositionally biased region" description="Polar residues" evidence="3">
    <location>
        <begin position="435"/>
        <end position="450"/>
    </location>
</feature>
<evidence type="ECO:0000259" key="4">
    <source>
        <dbReference type="SMART" id="SM00322"/>
    </source>
</evidence>
<feature type="compositionally biased region" description="Basic and acidic residues" evidence="3">
    <location>
        <begin position="1"/>
        <end position="14"/>
    </location>
</feature>
<feature type="region of interest" description="Disordered" evidence="3">
    <location>
        <begin position="1214"/>
        <end position="1244"/>
    </location>
</feature>
<feature type="compositionally biased region" description="Polar residues" evidence="3">
    <location>
        <begin position="461"/>
        <end position="476"/>
    </location>
</feature>
<feature type="region of interest" description="Disordered" evidence="3">
    <location>
        <begin position="613"/>
        <end position="668"/>
    </location>
</feature>
<evidence type="ECO:0000313" key="5">
    <source>
        <dbReference type="EMBL" id="KAL3802426.1"/>
    </source>
</evidence>
<name>A0ABD3QR80_9STRA</name>
<feature type="compositionally biased region" description="Low complexity" evidence="3">
    <location>
        <begin position="628"/>
        <end position="659"/>
    </location>
</feature>
<dbReference type="CDD" id="cd00105">
    <property type="entry name" value="KH-I"/>
    <property type="match status" value="1"/>
</dbReference>
<feature type="region of interest" description="Disordered" evidence="3">
    <location>
        <begin position="1"/>
        <end position="69"/>
    </location>
</feature>
<evidence type="ECO:0000256" key="1">
    <source>
        <dbReference type="ARBA" id="ARBA00022737"/>
    </source>
</evidence>
<evidence type="ECO:0000313" key="6">
    <source>
        <dbReference type="Proteomes" id="UP001530315"/>
    </source>
</evidence>
<dbReference type="PROSITE" id="PS50084">
    <property type="entry name" value="KH_TYPE_1"/>
    <property type="match status" value="2"/>
</dbReference>
<feature type="domain" description="K Homology" evidence="4">
    <location>
        <begin position="701"/>
        <end position="772"/>
    </location>
</feature>
<dbReference type="InterPro" id="IPR004087">
    <property type="entry name" value="KH_dom"/>
</dbReference>
<feature type="compositionally biased region" description="Basic and acidic residues" evidence="3">
    <location>
        <begin position="616"/>
        <end position="627"/>
    </location>
</feature>
<dbReference type="InterPro" id="IPR004088">
    <property type="entry name" value="KH_dom_type_1"/>
</dbReference>
<keyword evidence="6" id="KW-1185">Reference proteome</keyword>
<feature type="region of interest" description="Disordered" evidence="3">
    <location>
        <begin position="325"/>
        <end position="372"/>
    </location>
</feature>
<comment type="caution">
    <text evidence="5">The sequence shown here is derived from an EMBL/GenBank/DDBJ whole genome shotgun (WGS) entry which is preliminary data.</text>
</comment>
<dbReference type="PANTHER" id="PTHR10288">
    <property type="entry name" value="KH DOMAIN CONTAINING RNA BINDING PROTEIN"/>
    <property type="match status" value="1"/>
</dbReference>
<dbReference type="SUPFAM" id="SSF54791">
    <property type="entry name" value="Eukaryotic type KH-domain (KH-domain type I)"/>
    <property type="match status" value="2"/>
</dbReference>
<feature type="compositionally biased region" description="Pro residues" evidence="3">
    <location>
        <begin position="802"/>
        <end position="813"/>
    </location>
</feature>
<feature type="region of interest" description="Disordered" evidence="3">
    <location>
        <begin position="253"/>
        <end position="287"/>
    </location>
</feature>
<feature type="compositionally biased region" description="Acidic residues" evidence="3">
    <location>
        <begin position="20"/>
        <end position="36"/>
    </location>
</feature>
<dbReference type="Gene3D" id="3.30.1370.10">
    <property type="entry name" value="K Homology domain, type 1"/>
    <property type="match status" value="2"/>
</dbReference>
<organism evidence="5 6">
    <name type="scientific">Stephanodiscus triporus</name>
    <dbReference type="NCBI Taxonomy" id="2934178"/>
    <lineage>
        <taxon>Eukaryota</taxon>
        <taxon>Sar</taxon>
        <taxon>Stramenopiles</taxon>
        <taxon>Ochrophyta</taxon>
        <taxon>Bacillariophyta</taxon>
        <taxon>Coscinodiscophyceae</taxon>
        <taxon>Thalassiosirophycidae</taxon>
        <taxon>Stephanodiscales</taxon>
        <taxon>Stephanodiscaceae</taxon>
        <taxon>Stephanodiscus</taxon>
    </lineage>
</organism>
<keyword evidence="1" id="KW-0677">Repeat</keyword>
<accession>A0ABD3QR80</accession>
<reference evidence="5 6" key="1">
    <citation type="submission" date="2024-10" db="EMBL/GenBank/DDBJ databases">
        <title>Updated reference genomes for cyclostephanoid diatoms.</title>
        <authorList>
            <person name="Roberts W.R."/>
            <person name="Alverson A.J."/>
        </authorList>
    </citation>
    <scope>NUCLEOTIDE SEQUENCE [LARGE SCALE GENOMIC DNA]</scope>
    <source>
        <strain evidence="5 6">AJA276-08</strain>
    </source>
</reference>
<dbReference type="InterPro" id="IPR036612">
    <property type="entry name" value="KH_dom_type_1_sf"/>
</dbReference>
<dbReference type="CDD" id="cd02394">
    <property type="entry name" value="KH-I_Vigilin_rpt6"/>
    <property type="match status" value="1"/>
</dbReference>
<protein>
    <recommendedName>
        <fullName evidence="4">K Homology domain-containing protein</fullName>
    </recommendedName>
</protein>
<feature type="compositionally biased region" description="Low complexity" evidence="3">
    <location>
        <begin position="258"/>
        <end position="269"/>
    </location>
</feature>
<keyword evidence="2" id="KW-0694">RNA-binding</keyword>
<sequence length="1335" mass="141750">MTMGEHHQSHHHDQSSPVIDLDDSMEDDDDDDDDDTVVGTCLHCQAPPPPRSSSRGSRSSANLGGGGAGGGGGGGPCSFASSSALTSTPTICPPAASRVQVSCDDCRSFICDGCHWCHEFQANHEIRVCDRCDAFYCRGCDEMDQCEDCSEVVCNTCSTLMSCKFCGCGLCEDCATACGRCGIVLCARDAKFAVECDTCRMSYCLVCLASGTKDPCVRCGHRPSKRMEQLVHLRLKSIYKAFKQSGASMGPVSGNIGGSAVSDSGSSARGRNDGHGKDGGSMGGKYSSALRSLLTDSSDSTKDNVSNFDQSMASEVAAVLQTASNSMADSNGADYADGHSRRSRGKRISSHDLSPSPGRARNRSSSRTSNAAAERYFRKTQAEMEVAAAAAEADAEAAAAALLAELDEEKAFPNAPSKKSKKKKKKKEKTKEIATSEQTVFESSSFTGNVKSAEKDEKIDSSAQTKKSSKNITLPQKSLKAYPPIEDDSSDEEMNFEQLVGLTKSARPSKKEKTDETSEEKTNSPSTTPKPEPPPPQEGSTKSTAHFDAELAVLLSNDDEMGLETFLADVKGIPGLGAARKTARKALKRIKEASELFVSSGQDRQQTRINLNEPASKMEVDTKETKSSAKAAASKQTSGLPPAASTGTGATTATAAHPTNSISIGNQHEPLLRVVSRTQSNVGTNSNRGVASNSASVPVSARAECVMHISPAVVGWVIGKGGSRIRDMMEESGAKIWIDQESMGAKESRVVYVSGKRSSVDTAVRMVKDLVAKAPVAASAAASQGVAPAAAPASAPTGKSAPSPPSSTAPPVYPLTLDSSKEPTSFAAAITSGTSTPAAATPPGPNPLPPTKQQPASMHGWAIPATGISISASSPPQAASQNFSALPKPAAMVNAGGTSLSQIVRSELVCDPRFVALLIGRRGWTVKNIQAESGANLHIDQSVDPPKIIISGKIENVQKAEQMVGDVLKYPHARITPLPSEDIMFNSLGRPEIGDVQIMPQMPVPFSTSLHRDASLSTHKFQEEHMNFPSDGATNLPTIYGQYHQQNPSNMSSFQESPADARMTFILPNNEQRQTLPPPFVNFVDAGPNPTNHQEWRHQSQASPMRNQYSALPPFSSAQVGIRDQYNVLSIPNASITQQSLRQNNQGPFNVPLPPEQCIRFPTQNLEAGPHTHEPPSHVTPARMNVFSGTEISGQTVIGWDSLATSTLGGTWNQSHFPSIPSAPQQPGFPAPAARPLSNNPFQQTENHCITPAALMSAYDDRRSDDSLMVDNMFASMVTSGNDGDDLLSALNSVSLVGSALQQNENWESKIPGWGVDDASSFLHDSRLGDYRDEG</sequence>
<proteinExistence type="predicted"/>
<dbReference type="Pfam" id="PF00013">
    <property type="entry name" value="KH_1"/>
    <property type="match status" value="2"/>
</dbReference>
<feature type="compositionally biased region" description="Low complexity" evidence="3">
    <location>
        <begin position="790"/>
        <end position="801"/>
    </location>
</feature>
<gene>
    <name evidence="5" type="ORF">ACHAW5_001147</name>
</gene>
<feature type="compositionally biased region" description="Basic residues" evidence="3">
    <location>
        <begin position="418"/>
        <end position="428"/>
    </location>
</feature>
<feature type="compositionally biased region" description="Pro residues" evidence="3">
    <location>
        <begin position="840"/>
        <end position="852"/>
    </location>
</feature>
<feature type="region of interest" description="Disordered" evidence="3">
    <location>
        <begin position="790"/>
        <end position="818"/>
    </location>
</feature>
<feature type="compositionally biased region" description="Basic and acidic residues" evidence="3">
    <location>
        <begin position="509"/>
        <end position="522"/>
    </location>
</feature>
<evidence type="ECO:0000256" key="3">
    <source>
        <dbReference type="SAM" id="MobiDB-lite"/>
    </source>
</evidence>
<feature type="region of interest" description="Disordered" evidence="3">
    <location>
        <begin position="412"/>
        <end position="547"/>
    </location>
</feature>
<feature type="compositionally biased region" description="Pro residues" evidence="3">
    <location>
        <begin position="528"/>
        <end position="537"/>
    </location>
</feature>
<feature type="region of interest" description="Disordered" evidence="3">
    <location>
        <begin position="834"/>
        <end position="858"/>
    </location>
</feature>
<feature type="compositionally biased region" description="Acidic residues" evidence="3">
    <location>
        <begin position="485"/>
        <end position="495"/>
    </location>
</feature>
<feature type="compositionally biased region" description="Low complexity" evidence="3">
    <location>
        <begin position="52"/>
        <end position="62"/>
    </location>
</feature>
<feature type="compositionally biased region" description="Low complexity" evidence="3">
    <location>
        <begin position="363"/>
        <end position="372"/>
    </location>
</feature>
<dbReference type="GO" id="GO:0003723">
    <property type="term" value="F:RNA binding"/>
    <property type="evidence" value="ECO:0007669"/>
    <property type="project" value="UniProtKB-UniRule"/>
</dbReference>
<feature type="compositionally biased region" description="Low complexity" evidence="3">
    <location>
        <begin position="1222"/>
        <end position="1236"/>
    </location>
</feature>
<evidence type="ECO:0000256" key="2">
    <source>
        <dbReference type="PROSITE-ProRule" id="PRU00117"/>
    </source>
</evidence>
<feature type="domain" description="K Homology" evidence="4">
    <location>
        <begin position="902"/>
        <end position="969"/>
    </location>
</feature>
<dbReference type="SMART" id="SM00322">
    <property type="entry name" value="KH"/>
    <property type="match status" value="2"/>
</dbReference>
<dbReference type="EMBL" id="JALLAZ020000147">
    <property type="protein sequence ID" value="KAL3802426.1"/>
    <property type="molecule type" value="Genomic_DNA"/>
</dbReference>
<dbReference type="Proteomes" id="UP001530315">
    <property type="component" value="Unassembled WGS sequence"/>
</dbReference>